<dbReference type="Gene3D" id="1.10.20.10">
    <property type="entry name" value="Histone, subunit A"/>
    <property type="match status" value="1"/>
</dbReference>
<keyword evidence="4" id="KW-0539">Nucleus</keyword>
<evidence type="ECO:0000256" key="5">
    <source>
        <dbReference type="SAM" id="MobiDB-lite"/>
    </source>
</evidence>
<comment type="subcellular location">
    <subcellularLocation>
        <location evidence="1">Nucleus</location>
    </subcellularLocation>
</comment>
<comment type="caution">
    <text evidence="7">The sequence shown here is derived from an EMBL/GenBank/DDBJ whole genome shotgun (WGS) entry which is preliminary data.</text>
</comment>
<evidence type="ECO:0000313" key="7">
    <source>
        <dbReference type="EMBL" id="CAK9006663.1"/>
    </source>
</evidence>
<dbReference type="PRINTS" id="PR00622">
    <property type="entry name" value="HISTONEH3"/>
</dbReference>
<evidence type="ECO:0000256" key="2">
    <source>
        <dbReference type="ARBA" id="ARBA00010343"/>
    </source>
</evidence>
<dbReference type="PANTHER" id="PTHR45810">
    <property type="entry name" value="HISTONE H3.2"/>
    <property type="match status" value="1"/>
</dbReference>
<feature type="compositionally biased region" description="Low complexity" evidence="5">
    <location>
        <begin position="169"/>
        <end position="196"/>
    </location>
</feature>
<name>A0ABP0IX22_9DINO</name>
<keyword evidence="8" id="KW-1185">Reference proteome</keyword>
<feature type="compositionally biased region" description="Basic residues" evidence="5">
    <location>
        <begin position="17"/>
        <end position="26"/>
    </location>
</feature>
<keyword evidence="3" id="KW-0238">DNA-binding</keyword>
<dbReference type="PANTHER" id="PTHR45810:SF1">
    <property type="entry name" value="HISTONE H3-LIKE CENTROMERIC PROTEIN A"/>
    <property type="match status" value="1"/>
</dbReference>
<dbReference type="InterPro" id="IPR007125">
    <property type="entry name" value="H2A/H2B/H3"/>
</dbReference>
<protein>
    <submittedName>
        <fullName evidence="7">Histone H3-like 2 (Male gamete-specific histone H3)</fullName>
    </submittedName>
</protein>
<evidence type="ECO:0000256" key="3">
    <source>
        <dbReference type="ARBA" id="ARBA00023125"/>
    </source>
</evidence>
<evidence type="ECO:0000256" key="1">
    <source>
        <dbReference type="ARBA" id="ARBA00004123"/>
    </source>
</evidence>
<dbReference type="CDD" id="cd22911">
    <property type="entry name" value="HFD_H3"/>
    <property type="match status" value="1"/>
</dbReference>
<feature type="region of interest" description="Disordered" evidence="5">
    <location>
        <begin position="1"/>
        <end position="38"/>
    </location>
</feature>
<feature type="compositionally biased region" description="Pro residues" evidence="5">
    <location>
        <begin position="156"/>
        <end position="168"/>
    </location>
</feature>
<dbReference type="EMBL" id="CAXAMM010005269">
    <property type="protein sequence ID" value="CAK9006663.1"/>
    <property type="molecule type" value="Genomic_DNA"/>
</dbReference>
<dbReference type="InterPro" id="IPR009072">
    <property type="entry name" value="Histone-fold"/>
</dbReference>
<evidence type="ECO:0000256" key="4">
    <source>
        <dbReference type="ARBA" id="ARBA00023242"/>
    </source>
</evidence>
<feature type="domain" description="Core Histone H2A/H2B/H3" evidence="6">
    <location>
        <begin position="47"/>
        <end position="130"/>
    </location>
</feature>
<dbReference type="InterPro" id="IPR000164">
    <property type="entry name" value="Histone_H3/CENP-A"/>
</dbReference>
<dbReference type="SUPFAM" id="SSF47113">
    <property type="entry name" value="Histone-fold"/>
    <property type="match status" value="1"/>
</dbReference>
<organism evidence="7 8">
    <name type="scientific">Durusdinium trenchii</name>
    <dbReference type="NCBI Taxonomy" id="1381693"/>
    <lineage>
        <taxon>Eukaryota</taxon>
        <taxon>Sar</taxon>
        <taxon>Alveolata</taxon>
        <taxon>Dinophyceae</taxon>
        <taxon>Suessiales</taxon>
        <taxon>Symbiodiniaceae</taxon>
        <taxon>Durusdinium</taxon>
    </lineage>
</organism>
<dbReference type="Pfam" id="PF00125">
    <property type="entry name" value="Histone"/>
    <property type="match status" value="1"/>
</dbReference>
<gene>
    <name evidence="7" type="ORF">SCF082_LOCUS9123</name>
</gene>
<comment type="similarity">
    <text evidence="2">Belongs to the histone H3 family.</text>
</comment>
<feature type="region of interest" description="Disordered" evidence="5">
    <location>
        <begin position="136"/>
        <end position="196"/>
    </location>
</feature>
<dbReference type="Proteomes" id="UP001642464">
    <property type="component" value="Unassembled WGS sequence"/>
</dbReference>
<proteinExistence type="inferred from homology"/>
<sequence length="196" mass="21197">MARTKLEALQASQGKGKEKKAKKESKKQKAESQLVEGTSATGARTAPGVIAEKEVFYYQSNTDLLFPKVSFQRLVREVCPRGYRMEAQALMALQEAAESFLCGLFGDTYQFCLHGRRVTIMDRDLKLSCKIRGCSSGSKEFASGGDKKEPGAESSSPPPVATAPPEPAPTETETPTTQMTETAPTAETLPAPIFNS</sequence>
<evidence type="ECO:0000259" key="6">
    <source>
        <dbReference type="Pfam" id="PF00125"/>
    </source>
</evidence>
<dbReference type="SMART" id="SM00428">
    <property type="entry name" value="H3"/>
    <property type="match status" value="1"/>
</dbReference>
<evidence type="ECO:0000313" key="8">
    <source>
        <dbReference type="Proteomes" id="UP001642464"/>
    </source>
</evidence>
<reference evidence="7 8" key="1">
    <citation type="submission" date="2024-02" db="EMBL/GenBank/DDBJ databases">
        <authorList>
            <person name="Chen Y."/>
            <person name="Shah S."/>
            <person name="Dougan E. K."/>
            <person name="Thang M."/>
            <person name="Chan C."/>
        </authorList>
    </citation>
    <scope>NUCLEOTIDE SEQUENCE [LARGE SCALE GENOMIC DNA]</scope>
</reference>
<accession>A0ABP0IX22</accession>